<proteinExistence type="predicted"/>
<evidence type="ECO:0000256" key="1">
    <source>
        <dbReference type="SAM" id="MobiDB-lite"/>
    </source>
</evidence>
<dbReference type="EMBL" id="CAUYUJ010007735">
    <property type="protein sequence ID" value="CAK0821803.1"/>
    <property type="molecule type" value="Genomic_DNA"/>
</dbReference>
<evidence type="ECO:0000313" key="2">
    <source>
        <dbReference type="EMBL" id="CAK0821803.1"/>
    </source>
</evidence>
<feature type="compositionally biased region" description="Low complexity" evidence="1">
    <location>
        <begin position="62"/>
        <end position="71"/>
    </location>
</feature>
<dbReference type="Proteomes" id="UP001189429">
    <property type="component" value="Unassembled WGS sequence"/>
</dbReference>
<feature type="compositionally biased region" description="Basic and acidic residues" evidence="1">
    <location>
        <begin position="31"/>
        <end position="61"/>
    </location>
</feature>
<feature type="compositionally biased region" description="Basic residues" evidence="1">
    <location>
        <begin position="136"/>
        <end position="147"/>
    </location>
</feature>
<protein>
    <submittedName>
        <fullName evidence="2">Uncharacterized protein</fullName>
    </submittedName>
</protein>
<feature type="compositionally biased region" description="Basic residues" evidence="1">
    <location>
        <begin position="19"/>
        <end position="30"/>
    </location>
</feature>
<keyword evidence="3" id="KW-1185">Reference proteome</keyword>
<accession>A0ABN9RRC3</accession>
<name>A0ABN9RRC3_9DINO</name>
<evidence type="ECO:0000313" key="3">
    <source>
        <dbReference type="Proteomes" id="UP001189429"/>
    </source>
</evidence>
<sequence length="183" mass="19739">MGLPSQQQLRHAKSVAGPRGRHGRIVRAKKLKNEMQRERRQAKKAAADAEVRGRGEAKDAAVEPPAGAADAPMRKAIKGSVSPWGKPCPARRPGGRGEGAEGRADVQAGRPPAQSHLAQPRQSVRRSCPSPPAPLRRGHHQRRRRRPRELVEPAGVTARGCCGRAADKFSPLTPAPLDSRLMP</sequence>
<gene>
    <name evidence="2" type="ORF">PCOR1329_LOCUS22966</name>
</gene>
<feature type="region of interest" description="Disordered" evidence="1">
    <location>
        <begin position="1"/>
        <end position="183"/>
    </location>
</feature>
<comment type="caution">
    <text evidence="2">The sequence shown here is derived from an EMBL/GenBank/DDBJ whole genome shotgun (WGS) entry which is preliminary data.</text>
</comment>
<reference evidence="2" key="1">
    <citation type="submission" date="2023-10" db="EMBL/GenBank/DDBJ databases">
        <authorList>
            <person name="Chen Y."/>
            <person name="Shah S."/>
            <person name="Dougan E. K."/>
            <person name="Thang M."/>
            <person name="Chan C."/>
        </authorList>
    </citation>
    <scope>NUCLEOTIDE SEQUENCE [LARGE SCALE GENOMIC DNA]</scope>
</reference>
<organism evidence="2 3">
    <name type="scientific">Prorocentrum cordatum</name>
    <dbReference type="NCBI Taxonomy" id="2364126"/>
    <lineage>
        <taxon>Eukaryota</taxon>
        <taxon>Sar</taxon>
        <taxon>Alveolata</taxon>
        <taxon>Dinophyceae</taxon>
        <taxon>Prorocentrales</taxon>
        <taxon>Prorocentraceae</taxon>
        <taxon>Prorocentrum</taxon>
    </lineage>
</organism>